<feature type="compositionally biased region" description="Polar residues" evidence="1">
    <location>
        <begin position="93"/>
        <end position="105"/>
    </location>
</feature>
<dbReference type="AlphaFoldDB" id="A0A7R9ZUE7"/>
<protein>
    <submittedName>
        <fullName evidence="2">Uncharacterized protein</fullName>
    </submittedName>
</protein>
<feature type="region of interest" description="Disordered" evidence="1">
    <location>
        <begin position="75"/>
        <end position="105"/>
    </location>
</feature>
<accession>A0A7R9ZUE7</accession>
<feature type="compositionally biased region" description="Polar residues" evidence="1">
    <location>
        <begin position="221"/>
        <end position="235"/>
    </location>
</feature>
<dbReference type="EMBL" id="HBEH01001120">
    <property type="protein sequence ID" value="CAD8344194.1"/>
    <property type="molecule type" value="Transcribed_RNA"/>
</dbReference>
<feature type="compositionally biased region" description="Acidic residues" evidence="1">
    <location>
        <begin position="201"/>
        <end position="219"/>
    </location>
</feature>
<reference evidence="2" key="1">
    <citation type="submission" date="2021-01" db="EMBL/GenBank/DDBJ databases">
        <authorList>
            <person name="Corre E."/>
            <person name="Pelletier E."/>
            <person name="Niang G."/>
            <person name="Scheremetjew M."/>
            <person name="Finn R."/>
            <person name="Kale V."/>
            <person name="Holt S."/>
            <person name="Cochrane G."/>
            <person name="Meng A."/>
            <person name="Brown T."/>
            <person name="Cohen L."/>
        </authorList>
    </citation>
    <scope>NUCLEOTIDE SEQUENCE</scope>
    <source>
        <strain evidence="2">B593</strain>
    </source>
</reference>
<organism evidence="2">
    <name type="scientific">Pseudo-nitzschia arenysensis</name>
    <dbReference type="NCBI Taxonomy" id="697910"/>
    <lineage>
        <taxon>Eukaryota</taxon>
        <taxon>Sar</taxon>
        <taxon>Stramenopiles</taxon>
        <taxon>Ochrophyta</taxon>
        <taxon>Bacillariophyta</taxon>
        <taxon>Bacillariophyceae</taxon>
        <taxon>Bacillariophycidae</taxon>
        <taxon>Bacillariales</taxon>
        <taxon>Bacillariaceae</taxon>
        <taxon>Pseudo-nitzschia</taxon>
    </lineage>
</organism>
<name>A0A7R9ZUE7_9STRA</name>
<proteinExistence type="predicted"/>
<evidence type="ECO:0000256" key="1">
    <source>
        <dbReference type="SAM" id="MobiDB-lite"/>
    </source>
</evidence>
<feature type="region of interest" description="Disordered" evidence="1">
    <location>
        <begin position="201"/>
        <end position="235"/>
    </location>
</feature>
<gene>
    <name evidence="2" type="ORF">PARE0329_LOCUS829</name>
</gene>
<sequence>MKNKIEPTVAAVPVVSTPAMVQVTAPSSLEAGYTFDAVYNGEVFPVTVPTGGVQAGQTFAVPFVPVVEAVAVPIDDESPQQQHDESTPILPTLSPTRNANRNSPQAPLGTWKTSWYDCLSEGLCHPSLLNAYFFPQILMGQVLTRMKLNWCGYPIGGESYKYTTYIWIFLTVFLIFQKLRFSDCLGEVSNNVWYDPLQIFADDDDDDDDEEESSEEGGDDNTTPSQSSIARISTV</sequence>
<evidence type="ECO:0000313" key="2">
    <source>
        <dbReference type="EMBL" id="CAD8344194.1"/>
    </source>
</evidence>